<accession>A0A376LPW1</accession>
<proteinExistence type="predicted"/>
<dbReference type="SUPFAM" id="SSF51395">
    <property type="entry name" value="FMN-linked oxidoreductases"/>
    <property type="match status" value="1"/>
</dbReference>
<keyword evidence="1" id="KW-0560">Oxidoreductase</keyword>
<reference evidence="1 2" key="1">
    <citation type="submission" date="2018-06" db="EMBL/GenBank/DDBJ databases">
        <authorList>
            <consortium name="Pathogen Informatics"/>
            <person name="Doyle S."/>
        </authorList>
    </citation>
    <scope>NUCLEOTIDE SEQUENCE [LARGE SCALE GENOMIC DNA]</scope>
    <source>
        <strain evidence="1 2">NCTC7928</strain>
    </source>
</reference>
<sequence>MSSEKLYSPLKVGAITAANRIFMAPLTRLRSIEPGGHPYPVDGGILSPTCQCRFDY</sequence>
<protein>
    <submittedName>
        <fullName evidence="1">N-ethylmaleimide reductase</fullName>
        <ecNumber evidence="1">1.-.-.-</ecNumber>
    </submittedName>
</protein>
<dbReference type="AlphaFoldDB" id="A0A376LPW1"/>
<dbReference type="InterPro" id="IPR013785">
    <property type="entry name" value="Aldolase_TIM"/>
</dbReference>
<evidence type="ECO:0000313" key="1">
    <source>
        <dbReference type="EMBL" id="STF45774.1"/>
    </source>
</evidence>
<dbReference type="EMBL" id="UGAB01000002">
    <property type="protein sequence ID" value="STF45774.1"/>
    <property type="molecule type" value="Genomic_DNA"/>
</dbReference>
<dbReference type="Proteomes" id="UP000254877">
    <property type="component" value="Unassembled WGS sequence"/>
</dbReference>
<dbReference type="Gene3D" id="3.20.20.70">
    <property type="entry name" value="Aldolase class I"/>
    <property type="match status" value="1"/>
</dbReference>
<organism evidence="1 2">
    <name type="scientific">Escherichia coli</name>
    <dbReference type="NCBI Taxonomy" id="562"/>
    <lineage>
        <taxon>Bacteria</taxon>
        <taxon>Pseudomonadati</taxon>
        <taxon>Pseudomonadota</taxon>
        <taxon>Gammaproteobacteria</taxon>
        <taxon>Enterobacterales</taxon>
        <taxon>Enterobacteriaceae</taxon>
        <taxon>Escherichia</taxon>
    </lineage>
</organism>
<name>A0A376LPW1_ECOLX</name>
<gene>
    <name evidence="1" type="primary">nemA_2</name>
    <name evidence="1" type="ORF">NCTC7928_06565</name>
</gene>
<dbReference type="GO" id="GO:0016491">
    <property type="term" value="F:oxidoreductase activity"/>
    <property type="evidence" value="ECO:0007669"/>
    <property type="project" value="UniProtKB-KW"/>
</dbReference>
<evidence type="ECO:0000313" key="2">
    <source>
        <dbReference type="Proteomes" id="UP000254877"/>
    </source>
</evidence>
<dbReference type="EC" id="1.-.-.-" evidence="1"/>